<reference evidence="17 18" key="1">
    <citation type="submission" date="2020-08" db="EMBL/GenBank/DDBJ databases">
        <title>Sequencing the genomes of 1000 actinobacteria strains.</title>
        <authorList>
            <person name="Klenk H.-P."/>
        </authorList>
    </citation>
    <scope>NUCLEOTIDE SEQUENCE [LARGE SCALE GENOMIC DNA]</scope>
    <source>
        <strain evidence="17 18">DSM 45258</strain>
    </source>
</reference>
<keyword evidence="8" id="KW-0547">Nucleotide-binding</keyword>
<evidence type="ECO:0000256" key="9">
    <source>
        <dbReference type="ARBA" id="ARBA00022777"/>
    </source>
</evidence>
<feature type="domain" description="Histidine kinase" evidence="15">
    <location>
        <begin position="334"/>
        <end position="527"/>
    </location>
</feature>
<dbReference type="AlphaFoldDB" id="A0A839RJF0"/>
<keyword evidence="9 17" id="KW-0418">Kinase</keyword>
<keyword evidence="6 17" id="KW-0808">Transferase</keyword>
<dbReference type="PANTHER" id="PTHR43547">
    <property type="entry name" value="TWO-COMPONENT HISTIDINE KINASE"/>
    <property type="match status" value="1"/>
</dbReference>
<dbReference type="EMBL" id="JACHWS010000001">
    <property type="protein sequence ID" value="MBB3036213.1"/>
    <property type="molecule type" value="Genomic_DNA"/>
</dbReference>
<evidence type="ECO:0000256" key="1">
    <source>
        <dbReference type="ARBA" id="ARBA00000085"/>
    </source>
</evidence>
<comment type="subcellular location">
    <subcellularLocation>
        <location evidence="2">Cell membrane</location>
        <topology evidence="2">Multi-pass membrane protein</topology>
    </subcellularLocation>
</comment>
<evidence type="ECO:0000256" key="10">
    <source>
        <dbReference type="ARBA" id="ARBA00022840"/>
    </source>
</evidence>
<dbReference type="InterPro" id="IPR033463">
    <property type="entry name" value="sCache_3"/>
</dbReference>
<dbReference type="Pfam" id="PF02518">
    <property type="entry name" value="HATPase_c"/>
    <property type="match status" value="1"/>
</dbReference>
<evidence type="ECO:0000256" key="5">
    <source>
        <dbReference type="ARBA" id="ARBA00022553"/>
    </source>
</evidence>
<keyword evidence="4" id="KW-1003">Cell membrane</keyword>
<dbReference type="OrthoDB" id="9792686at2"/>
<dbReference type="SUPFAM" id="SSF103190">
    <property type="entry name" value="Sensory domain-like"/>
    <property type="match status" value="1"/>
</dbReference>
<evidence type="ECO:0000256" key="4">
    <source>
        <dbReference type="ARBA" id="ARBA00022475"/>
    </source>
</evidence>
<feature type="transmembrane region" description="Helical" evidence="14">
    <location>
        <begin position="172"/>
        <end position="193"/>
    </location>
</feature>
<accession>A0A839RJF0</accession>
<dbReference type="Proteomes" id="UP000567922">
    <property type="component" value="Unassembled WGS sequence"/>
</dbReference>
<dbReference type="SUPFAM" id="SSF55874">
    <property type="entry name" value="ATPase domain of HSP90 chaperone/DNA topoisomerase II/histidine kinase"/>
    <property type="match status" value="1"/>
</dbReference>
<dbReference type="Gene3D" id="3.30.450.20">
    <property type="entry name" value="PAS domain"/>
    <property type="match status" value="2"/>
</dbReference>
<protein>
    <recommendedName>
        <fullName evidence="3">histidine kinase</fullName>
        <ecNumber evidence="3">2.7.13.3</ecNumber>
    </recommendedName>
</protein>
<dbReference type="InterPro" id="IPR035965">
    <property type="entry name" value="PAS-like_dom_sf"/>
</dbReference>
<keyword evidence="7 14" id="KW-0812">Transmembrane</keyword>
<evidence type="ECO:0000256" key="8">
    <source>
        <dbReference type="ARBA" id="ARBA00022741"/>
    </source>
</evidence>
<keyword evidence="11 14" id="KW-1133">Transmembrane helix</keyword>
<gene>
    <name evidence="17" type="ORF">FHU29_000647</name>
</gene>
<evidence type="ECO:0000313" key="18">
    <source>
        <dbReference type="Proteomes" id="UP000567922"/>
    </source>
</evidence>
<dbReference type="GO" id="GO:0005886">
    <property type="term" value="C:plasma membrane"/>
    <property type="evidence" value="ECO:0007669"/>
    <property type="project" value="UniProtKB-SubCell"/>
</dbReference>
<evidence type="ECO:0000259" key="15">
    <source>
        <dbReference type="PROSITE" id="PS50109"/>
    </source>
</evidence>
<feature type="domain" description="PAS" evidence="16">
    <location>
        <begin position="212"/>
        <end position="251"/>
    </location>
</feature>
<evidence type="ECO:0000256" key="6">
    <source>
        <dbReference type="ARBA" id="ARBA00022679"/>
    </source>
</evidence>
<dbReference type="InterPro" id="IPR036890">
    <property type="entry name" value="HATPase_C_sf"/>
</dbReference>
<dbReference type="EC" id="2.7.13.3" evidence="3"/>
<evidence type="ECO:0000256" key="2">
    <source>
        <dbReference type="ARBA" id="ARBA00004651"/>
    </source>
</evidence>
<dbReference type="Gene3D" id="3.30.565.10">
    <property type="entry name" value="Histidine kinase-like ATPase, C-terminal domain"/>
    <property type="match status" value="1"/>
</dbReference>
<dbReference type="Pfam" id="PF13188">
    <property type="entry name" value="PAS_8"/>
    <property type="match status" value="1"/>
</dbReference>
<dbReference type="RefSeq" id="WP_064440143.1">
    <property type="nucleotide sequence ID" value="NZ_BDDI01000007.1"/>
</dbReference>
<keyword evidence="13 14" id="KW-0472">Membrane</keyword>
<evidence type="ECO:0000256" key="12">
    <source>
        <dbReference type="ARBA" id="ARBA00023012"/>
    </source>
</evidence>
<dbReference type="InterPro" id="IPR003594">
    <property type="entry name" value="HATPase_dom"/>
</dbReference>
<comment type="caution">
    <text evidence="17">The sequence shown here is derived from an EMBL/GenBank/DDBJ whole genome shotgun (WGS) entry which is preliminary data.</text>
</comment>
<evidence type="ECO:0000259" key="16">
    <source>
        <dbReference type="PROSITE" id="PS50112"/>
    </source>
</evidence>
<dbReference type="InterPro" id="IPR029151">
    <property type="entry name" value="Sensor-like_sf"/>
</dbReference>
<dbReference type="InterPro" id="IPR005467">
    <property type="entry name" value="His_kinase_dom"/>
</dbReference>
<name>A0A839RJF0_9ACTN</name>
<keyword evidence="18" id="KW-1185">Reference proteome</keyword>
<sequence>MRRPLSLAQQLFALQLAVIALLVIAGSALAYFDTRRISEAAAERRVLVLASALAELSEVHEALGSEDPAAQLQPLASTLVAATGSDFIVFMAPDRTRFSHPDESLIGQPYIGSVDAALAGGVVTETYEGTLGPSVRAVVPIRPATDGSTEITALVSIGILQQQLGREVRERVPLLIGTAGGALLIAAGGTLLISRRLSRQTLGLGPTEITRMYEQHDAVLHAVREGLLIVDTEGRLILANDEAQRLLGLSEAAENRPVSELGLDQPLTLLLTSGEPVADRLIVFRDRVLVVNTEIAQKDSRTLGTVTTLRDHTELETLTGELDSARGFAEALRAQAHESANRLHTVVTMIELGQPEKAVEFATVELQAAQQLTDRVLGAVEEPALAALLLSKAAQAHEKGVELIISEDTAVTIQDVSPRDLVTIVGNLVDNAIDAAVAAPPPRRVSVSAMTGESAFVLTVTDTGKGVDSQHIDDIFTRGWSTKTAEAPHGRGLGLALVKQILAKYSGTIEVEANGGTVLTVRLPASRGDR</sequence>
<evidence type="ECO:0000256" key="7">
    <source>
        <dbReference type="ARBA" id="ARBA00022692"/>
    </source>
</evidence>
<dbReference type="InterPro" id="IPR000014">
    <property type="entry name" value="PAS"/>
</dbReference>
<evidence type="ECO:0000256" key="13">
    <source>
        <dbReference type="ARBA" id="ARBA00023136"/>
    </source>
</evidence>
<keyword evidence="5" id="KW-0597">Phosphoprotein</keyword>
<keyword evidence="10" id="KW-0067">ATP-binding</keyword>
<dbReference type="Pfam" id="PF17203">
    <property type="entry name" value="sCache_3_2"/>
    <property type="match status" value="1"/>
</dbReference>
<dbReference type="SMART" id="SM00387">
    <property type="entry name" value="HATPase_c"/>
    <property type="match status" value="1"/>
</dbReference>
<dbReference type="GO" id="GO:0000155">
    <property type="term" value="F:phosphorelay sensor kinase activity"/>
    <property type="evidence" value="ECO:0007669"/>
    <property type="project" value="TreeGrafter"/>
</dbReference>
<dbReference type="PANTHER" id="PTHR43547:SF10">
    <property type="entry name" value="SENSOR HISTIDINE KINASE DCUS"/>
    <property type="match status" value="1"/>
</dbReference>
<evidence type="ECO:0000256" key="14">
    <source>
        <dbReference type="SAM" id="Phobius"/>
    </source>
</evidence>
<dbReference type="GO" id="GO:0005524">
    <property type="term" value="F:ATP binding"/>
    <property type="evidence" value="ECO:0007669"/>
    <property type="project" value="UniProtKB-KW"/>
</dbReference>
<keyword evidence="12" id="KW-0902">Two-component regulatory system</keyword>
<evidence type="ECO:0000256" key="3">
    <source>
        <dbReference type="ARBA" id="ARBA00012438"/>
    </source>
</evidence>
<comment type="catalytic activity">
    <reaction evidence="1">
        <text>ATP + protein L-histidine = ADP + protein N-phospho-L-histidine.</text>
        <dbReference type="EC" id="2.7.13.3"/>
    </reaction>
</comment>
<dbReference type="PRINTS" id="PR00344">
    <property type="entry name" value="BCTRLSENSOR"/>
</dbReference>
<dbReference type="SUPFAM" id="SSF55785">
    <property type="entry name" value="PYP-like sensor domain (PAS domain)"/>
    <property type="match status" value="1"/>
</dbReference>
<evidence type="ECO:0000313" key="17">
    <source>
        <dbReference type="EMBL" id="MBB3036213.1"/>
    </source>
</evidence>
<dbReference type="PROSITE" id="PS50112">
    <property type="entry name" value="PAS"/>
    <property type="match status" value="1"/>
</dbReference>
<dbReference type="InterPro" id="IPR004358">
    <property type="entry name" value="Sig_transdc_His_kin-like_C"/>
</dbReference>
<organism evidence="17 18">
    <name type="scientific">Hoyosella altamirensis</name>
    <dbReference type="NCBI Taxonomy" id="616997"/>
    <lineage>
        <taxon>Bacteria</taxon>
        <taxon>Bacillati</taxon>
        <taxon>Actinomycetota</taxon>
        <taxon>Actinomycetes</taxon>
        <taxon>Mycobacteriales</taxon>
        <taxon>Hoyosellaceae</taxon>
        <taxon>Hoyosella</taxon>
    </lineage>
</organism>
<proteinExistence type="predicted"/>
<evidence type="ECO:0000256" key="11">
    <source>
        <dbReference type="ARBA" id="ARBA00022989"/>
    </source>
</evidence>
<dbReference type="PROSITE" id="PS50109">
    <property type="entry name" value="HIS_KIN"/>
    <property type="match status" value="1"/>
</dbReference>